<gene>
    <name evidence="1" type="ORF">BDK51DRAFT_18346</name>
</gene>
<dbReference type="PANTHER" id="PTHR12039">
    <property type="entry name" value="NICOTINAMIDE MONONUCLEOTIDE ADENYLYLTRANSFERASE"/>
    <property type="match status" value="1"/>
</dbReference>
<dbReference type="PANTHER" id="PTHR12039:SF0">
    <property type="entry name" value="NICOTINAMIDE-NUCLEOTIDE ADENYLYLTRANSFERASE"/>
    <property type="match status" value="1"/>
</dbReference>
<dbReference type="AlphaFoldDB" id="A0A4P9WDH1"/>
<evidence type="ECO:0000313" key="2">
    <source>
        <dbReference type="Proteomes" id="UP000269721"/>
    </source>
</evidence>
<dbReference type="GO" id="GO:0004515">
    <property type="term" value="F:nicotinate-nucleotide adenylyltransferase activity"/>
    <property type="evidence" value="ECO:0007669"/>
    <property type="project" value="TreeGrafter"/>
</dbReference>
<evidence type="ECO:0000313" key="1">
    <source>
        <dbReference type="EMBL" id="RKO90749.1"/>
    </source>
</evidence>
<keyword evidence="2" id="KW-1185">Reference proteome</keyword>
<dbReference type="SUPFAM" id="SSF52374">
    <property type="entry name" value="Nucleotidylyl transferase"/>
    <property type="match status" value="1"/>
</dbReference>
<sequence length="108" mass="12421">MLLAGGDLIQSFNVPNLWKESDLNHILGDFGCLIIERTGADVHDFLLTNDCLFRHRKNVMVVKQYIHNDISSTKIRLFVRRDMSIKYLLPDAVIAYIKQHGLYLPPPV</sequence>
<proteinExistence type="predicted"/>
<dbReference type="InterPro" id="IPR051182">
    <property type="entry name" value="Euk_NMN_adenylyltrnsfrase"/>
</dbReference>
<protein>
    <submittedName>
        <fullName evidence="1">Uncharacterized protein</fullName>
    </submittedName>
</protein>
<dbReference type="EMBL" id="KZ995401">
    <property type="protein sequence ID" value="RKO90749.1"/>
    <property type="molecule type" value="Genomic_DNA"/>
</dbReference>
<dbReference type="GO" id="GO:0000309">
    <property type="term" value="F:nicotinamide-nucleotide adenylyltransferase activity"/>
    <property type="evidence" value="ECO:0007669"/>
    <property type="project" value="TreeGrafter"/>
</dbReference>
<reference evidence="2" key="1">
    <citation type="journal article" date="2018" name="Nat. Microbiol.">
        <title>Leveraging single-cell genomics to expand the fungal tree of life.</title>
        <authorList>
            <person name="Ahrendt S.R."/>
            <person name="Quandt C.A."/>
            <person name="Ciobanu D."/>
            <person name="Clum A."/>
            <person name="Salamov A."/>
            <person name="Andreopoulos B."/>
            <person name="Cheng J.F."/>
            <person name="Woyke T."/>
            <person name="Pelin A."/>
            <person name="Henrissat B."/>
            <person name="Reynolds N.K."/>
            <person name="Benny G.L."/>
            <person name="Smith M.E."/>
            <person name="James T.Y."/>
            <person name="Grigoriev I.V."/>
        </authorList>
    </citation>
    <scope>NUCLEOTIDE SEQUENCE [LARGE SCALE GENOMIC DNA]</scope>
</reference>
<dbReference type="GO" id="GO:0009435">
    <property type="term" value="P:NAD+ biosynthetic process"/>
    <property type="evidence" value="ECO:0007669"/>
    <property type="project" value="TreeGrafter"/>
</dbReference>
<dbReference type="Proteomes" id="UP000269721">
    <property type="component" value="Unassembled WGS sequence"/>
</dbReference>
<dbReference type="InterPro" id="IPR014729">
    <property type="entry name" value="Rossmann-like_a/b/a_fold"/>
</dbReference>
<organism evidence="1 2">
    <name type="scientific">Blyttiomyces helicus</name>
    <dbReference type="NCBI Taxonomy" id="388810"/>
    <lineage>
        <taxon>Eukaryota</taxon>
        <taxon>Fungi</taxon>
        <taxon>Fungi incertae sedis</taxon>
        <taxon>Chytridiomycota</taxon>
        <taxon>Chytridiomycota incertae sedis</taxon>
        <taxon>Chytridiomycetes</taxon>
        <taxon>Chytridiomycetes incertae sedis</taxon>
        <taxon>Blyttiomyces</taxon>
    </lineage>
</organism>
<name>A0A4P9WDH1_9FUNG</name>
<dbReference type="OrthoDB" id="422187at2759"/>
<accession>A0A4P9WDH1</accession>
<dbReference type="Gene3D" id="3.40.50.620">
    <property type="entry name" value="HUPs"/>
    <property type="match status" value="1"/>
</dbReference>